<keyword evidence="1" id="KW-0540">Nuclease</keyword>
<dbReference type="SUPFAM" id="SSF47807">
    <property type="entry name" value="5' to 3' exonuclease, C-terminal subdomain"/>
    <property type="match status" value="1"/>
</dbReference>
<dbReference type="Gene3D" id="3.40.50.1010">
    <property type="entry name" value="5'-nuclease"/>
    <property type="match status" value="1"/>
</dbReference>
<dbReference type="OrthoDB" id="3939633at2759"/>
<dbReference type="EMBL" id="WWBZ02000016">
    <property type="protein sequence ID" value="KAF4309363.1"/>
    <property type="molecule type" value="Genomic_DNA"/>
</dbReference>
<keyword evidence="2" id="KW-0378">Hydrolase</keyword>
<dbReference type="Pfam" id="PF00752">
    <property type="entry name" value="XPG_N"/>
    <property type="match status" value="1"/>
</dbReference>
<dbReference type="PANTHER" id="PTHR11081">
    <property type="entry name" value="FLAP ENDONUCLEASE FAMILY MEMBER"/>
    <property type="match status" value="1"/>
</dbReference>
<sequence>MGIKGLWEEVRKATLGRRVDLAVLSEECVREKGRPLRLAVDVSIVLYGYQHATQVARSAGGKNHPTRTFFYHVTHLMMAGVQPVFVYDGSRRPPVKRDRYVPRTSSFTAYPAAAASSLRTNEDVDKEYEIRHIIALSRQKAGVVDAISTKDGDALAFGGATVLLPENKTTHKGRTVLPVCEFTAEAIKREDLVLLALIAGGDYDHGILGCGRMLAMAAARAGYGKELFAHIQSGIFVPRKLAAWRNKLKAELETNSHRRLGGIHRGVAANMPDDFPKQEILDLYLHPAVSSAEQLQKLESTIAWTPPINILTLREFAGVNFDWKGFNFAKKFSSVLCSPLLARELLRHSENGNDATGIFECINNGRDAVAGESPEEVRLEFIPHHVVGTDWQAEPKLMGYSIQFDKNDEYDRNKPDRAWCPAFLVKRGTPVQYESWKN</sequence>
<name>A0A8H4J250_9PEZI</name>
<dbReference type="InterPro" id="IPR006085">
    <property type="entry name" value="XPG_DNA_repair_N"/>
</dbReference>
<gene>
    <name evidence="4" type="ORF">GTA08_BOTSDO02721</name>
    <name evidence="5" type="ORF">GTA08_BOTSDO12425</name>
</gene>
<dbReference type="Proteomes" id="UP000572817">
    <property type="component" value="Unassembled WGS sequence"/>
</dbReference>
<comment type="caution">
    <text evidence="4">The sequence shown here is derived from an EMBL/GenBank/DDBJ whole genome shotgun (WGS) entry which is preliminary data.</text>
</comment>
<keyword evidence="6" id="KW-1185">Reference proteome</keyword>
<dbReference type="EMBL" id="WWBZ02000007">
    <property type="protein sequence ID" value="KAF4312106.1"/>
    <property type="molecule type" value="Genomic_DNA"/>
</dbReference>
<dbReference type="SUPFAM" id="SSF88723">
    <property type="entry name" value="PIN domain-like"/>
    <property type="match status" value="1"/>
</dbReference>
<accession>A0A8H4J250</accession>
<evidence type="ECO:0000313" key="5">
    <source>
        <dbReference type="EMBL" id="KAF4312106.1"/>
    </source>
</evidence>
<dbReference type="GO" id="GO:0006281">
    <property type="term" value="P:DNA repair"/>
    <property type="evidence" value="ECO:0007669"/>
    <property type="project" value="UniProtKB-ARBA"/>
</dbReference>
<dbReference type="SMART" id="SM00485">
    <property type="entry name" value="XPGN"/>
    <property type="match status" value="1"/>
</dbReference>
<protein>
    <submittedName>
        <fullName evidence="4">Flap endonuclease gen like protein 1</fullName>
    </submittedName>
</protein>
<organism evidence="4 6">
    <name type="scientific">Botryosphaeria dothidea</name>
    <dbReference type="NCBI Taxonomy" id="55169"/>
    <lineage>
        <taxon>Eukaryota</taxon>
        <taxon>Fungi</taxon>
        <taxon>Dikarya</taxon>
        <taxon>Ascomycota</taxon>
        <taxon>Pezizomycotina</taxon>
        <taxon>Dothideomycetes</taxon>
        <taxon>Dothideomycetes incertae sedis</taxon>
        <taxon>Botryosphaeriales</taxon>
        <taxon>Botryosphaeriaceae</taxon>
        <taxon>Botryosphaeria</taxon>
    </lineage>
</organism>
<feature type="domain" description="XPG N-terminal" evidence="3">
    <location>
        <begin position="1"/>
        <end position="110"/>
    </location>
</feature>
<reference evidence="4 6" key="1">
    <citation type="submission" date="2020-04" db="EMBL/GenBank/DDBJ databases">
        <title>Genome Assembly and Annotation of Botryosphaeria dothidea sdau 11-99, a Latent Pathogen of Apple Fruit Ring Rot in China.</title>
        <authorList>
            <person name="Yu C."/>
            <person name="Diao Y."/>
            <person name="Lu Q."/>
            <person name="Zhao J."/>
            <person name="Cui S."/>
            <person name="Peng C."/>
            <person name="He B."/>
            <person name="Liu H."/>
        </authorList>
    </citation>
    <scope>NUCLEOTIDE SEQUENCE [LARGE SCALE GENOMIC DNA]</scope>
    <source>
        <strain evidence="4">Sdau11-99</strain>
        <strain evidence="6">sdau11-99</strain>
    </source>
</reference>
<dbReference type="InterPro" id="IPR029060">
    <property type="entry name" value="PIN-like_dom_sf"/>
</dbReference>
<evidence type="ECO:0000259" key="3">
    <source>
        <dbReference type="SMART" id="SM00485"/>
    </source>
</evidence>
<proteinExistence type="predicted"/>
<keyword evidence="4" id="KW-0255">Endonuclease</keyword>
<evidence type="ECO:0000313" key="6">
    <source>
        <dbReference type="Proteomes" id="UP000572817"/>
    </source>
</evidence>
<dbReference type="AlphaFoldDB" id="A0A8H4J250"/>
<evidence type="ECO:0000256" key="1">
    <source>
        <dbReference type="ARBA" id="ARBA00022722"/>
    </source>
</evidence>
<dbReference type="InterPro" id="IPR036279">
    <property type="entry name" value="5-3_exonuclease_C_sf"/>
</dbReference>
<evidence type="ECO:0000256" key="2">
    <source>
        <dbReference type="ARBA" id="ARBA00022801"/>
    </source>
</evidence>
<dbReference type="GO" id="GO:0017108">
    <property type="term" value="F:5'-flap endonuclease activity"/>
    <property type="evidence" value="ECO:0007669"/>
    <property type="project" value="TreeGrafter"/>
</dbReference>
<dbReference type="PRINTS" id="PR00853">
    <property type="entry name" value="XPGRADSUPER"/>
</dbReference>
<dbReference type="PANTHER" id="PTHR11081:SF75">
    <property type="entry name" value="ENDONUCLEASE, PUTATIVE (AFU_ORTHOLOGUE AFUA_3G13260)-RELATED"/>
    <property type="match status" value="1"/>
</dbReference>
<dbReference type="InterPro" id="IPR006084">
    <property type="entry name" value="XPG/Rad2"/>
</dbReference>
<evidence type="ECO:0000313" key="4">
    <source>
        <dbReference type="EMBL" id="KAF4309363.1"/>
    </source>
</evidence>